<dbReference type="Proteomes" id="UP000054721">
    <property type="component" value="Unassembled WGS sequence"/>
</dbReference>
<keyword evidence="2" id="KW-1185">Reference proteome</keyword>
<sequence>MHLLTGCNADAGKTESNKIVRKRKFASKCKACYFPFPLCRCDRKQQLCYSRFVASVKRDHECPISAYTCRFYSYTSPMPYNPTQLSESCNFMHYVFTKILRYSYAVLDCASIKANVLHVQKYSDRLPSLSISGASADISKTSASSASFPFPVVITTVVAWNLINILAHSSVKLNIENLSEESI</sequence>
<proteinExistence type="predicted"/>
<evidence type="ECO:0000313" key="1">
    <source>
        <dbReference type="EMBL" id="KRZ55137.1"/>
    </source>
</evidence>
<dbReference type="EMBL" id="JYDW01000122">
    <property type="protein sequence ID" value="KRZ55137.1"/>
    <property type="molecule type" value="Genomic_DNA"/>
</dbReference>
<accession>A0A0V1L6N1</accession>
<comment type="caution">
    <text evidence="1">The sequence shown here is derived from an EMBL/GenBank/DDBJ whole genome shotgun (WGS) entry which is preliminary data.</text>
</comment>
<protein>
    <submittedName>
        <fullName evidence="1">Uncharacterized protein</fullName>
    </submittedName>
</protein>
<dbReference type="AlphaFoldDB" id="A0A0V1L6N1"/>
<organism evidence="1 2">
    <name type="scientific">Trichinella nativa</name>
    <dbReference type="NCBI Taxonomy" id="6335"/>
    <lineage>
        <taxon>Eukaryota</taxon>
        <taxon>Metazoa</taxon>
        <taxon>Ecdysozoa</taxon>
        <taxon>Nematoda</taxon>
        <taxon>Enoplea</taxon>
        <taxon>Dorylaimia</taxon>
        <taxon>Trichinellida</taxon>
        <taxon>Trichinellidae</taxon>
        <taxon>Trichinella</taxon>
    </lineage>
</organism>
<gene>
    <name evidence="1" type="ORF">T02_12612</name>
</gene>
<evidence type="ECO:0000313" key="2">
    <source>
        <dbReference type="Proteomes" id="UP000054721"/>
    </source>
</evidence>
<name>A0A0V1L6N1_9BILA</name>
<reference evidence="1 2" key="1">
    <citation type="submission" date="2015-05" db="EMBL/GenBank/DDBJ databases">
        <title>Evolution of Trichinella species and genotypes.</title>
        <authorList>
            <person name="Korhonen P.K."/>
            <person name="Edoardo P."/>
            <person name="Giuseppe L.R."/>
            <person name="Gasser R.B."/>
        </authorList>
    </citation>
    <scope>NUCLEOTIDE SEQUENCE [LARGE SCALE GENOMIC DNA]</scope>
    <source>
        <strain evidence="1">ISS10</strain>
    </source>
</reference>
<dbReference type="OrthoDB" id="5925126at2759"/>